<comment type="function">
    <text evidence="5">Involved in formation and maintenance of cell shape.</text>
</comment>
<accession>A0A430A8X7</accession>
<evidence type="ECO:0000256" key="2">
    <source>
        <dbReference type="ARBA" id="ARBA00013855"/>
    </source>
</evidence>
<sequence length="289" mass="31306">MKKNNSSKNIIIAIIVMVVVVFLVSFTVAKRNESKNASVVGSTVDDSVGLIDRAISFPVRAIQGGISSIGNLFTTYNENDRLKKRIDQYEVLESENESYKKENAELKKQLGMDDSLTNYDKLTANVISRSPDTWQNILVIDRGANVGIETGMPVIGEGGLVGRVIVANAMSSKVELLTSTNQNANHFPVMITPEGKEAAYGVLSDYSEKDNVFVVKQLTSLSGIKEGDKVSTSGLGGGSPRGLPVGEVVKIKESGFGLDKEVYIKANSSMYDMSVVTVIKRLVESDENE</sequence>
<evidence type="ECO:0000259" key="8">
    <source>
        <dbReference type="Pfam" id="PF04085"/>
    </source>
</evidence>
<dbReference type="PANTHER" id="PTHR34138:SF1">
    <property type="entry name" value="CELL SHAPE-DETERMINING PROTEIN MREC"/>
    <property type="match status" value="1"/>
</dbReference>
<dbReference type="InterPro" id="IPR042177">
    <property type="entry name" value="Cell/Rod_1"/>
</dbReference>
<comment type="similarity">
    <text evidence="1 5">Belongs to the MreC family.</text>
</comment>
<dbReference type="InterPro" id="IPR042175">
    <property type="entry name" value="Cell/Rod_MreC_2"/>
</dbReference>
<dbReference type="InterPro" id="IPR007221">
    <property type="entry name" value="MreC"/>
</dbReference>
<dbReference type="PANTHER" id="PTHR34138">
    <property type="entry name" value="CELL SHAPE-DETERMINING PROTEIN MREC"/>
    <property type="match status" value="1"/>
</dbReference>
<reference evidence="9 10" key="1">
    <citation type="submission" date="2017-05" db="EMBL/GenBank/DDBJ databases">
        <title>Vagococcus spp. assemblies.</title>
        <authorList>
            <person name="Gulvik C.A."/>
        </authorList>
    </citation>
    <scope>NUCLEOTIDE SEQUENCE [LARGE SCALE GENOMIC DNA]</scope>
    <source>
        <strain evidence="9 10">CCUG 41755</strain>
    </source>
</reference>
<evidence type="ECO:0000256" key="5">
    <source>
        <dbReference type="PIRNR" id="PIRNR038471"/>
    </source>
</evidence>
<keyword evidence="7" id="KW-0812">Transmembrane</keyword>
<evidence type="ECO:0000256" key="6">
    <source>
        <dbReference type="SAM" id="Coils"/>
    </source>
</evidence>
<dbReference type="GO" id="GO:0005886">
    <property type="term" value="C:plasma membrane"/>
    <property type="evidence" value="ECO:0007669"/>
    <property type="project" value="TreeGrafter"/>
</dbReference>
<evidence type="ECO:0000313" key="10">
    <source>
        <dbReference type="Proteomes" id="UP000287101"/>
    </source>
</evidence>
<dbReference type="GO" id="GO:0008360">
    <property type="term" value="P:regulation of cell shape"/>
    <property type="evidence" value="ECO:0007669"/>
    <property type="project" value="UniProtKB-KW"/>
</dbReference>
<dbReference type="Pfam" id="PF04085">
    <property type="entry name" value="MreC"/>
    <property type="match status" value="1"/>
</dbReference>
<name>A0A430A8X7_9ENTE</name>
<evidence type="ECO:0000256" key="7">
    <source>
        <dbReference type="SAM" id="Phobius"/>
    </source>
</evidence>
<dbReference type="Proteomes" id="UP000287101">
    <property type="component" value="Unassembled WGS sequence"/>
</dbReference>
<feature type="domain" description="Rod shape-determining protein MreC beta-barrel core" evidence="8">
    <location>
        <begin position="126"/>
        <end position="280"/>
    </location>
</feature>
<evidence type="ECO:0000256" key="3">
    <source>
        <dbReference type="ARBA" id="ARBA00022960"/>
    </source>
</evidence>
<dbReference type="RefSeq" id="WP_126831772.1">
    <property type="nucleotide sequence ID" value="NZ_CBCRYB010000001.1"/>
</dbReference>
<comment type="caution">
    <text evidence="9">The sequence shown here is derived from an EMBL/GenBank/DDBJ whole genome shotgun (WGS) entry which is preliminary data.</text>
</comment>
<dbReference type="CDD" id="cd14686">
    <property type="entry name" value="bZIP"/>
    <property type="match status" value="1"/>
</dbReference>
<dbReference type="NCBIfam" id="TIGR00219">
    <property type="entry name" value="mreC"/>
    <property type="match status" value="1"/>
</dbReference>
<feature type="transmembrane region" description="Helical" evidence="7">
    <location>
        <begin position="9"/>
        <end position="29"/>
    </location>
</feature>
<evidence type="ECO:0000256" key="4">
    <source>
        <dbReference type="ARBA" id="ARBA00032089"/>
    </source>
</evidence>
<organism evidence="9 10">
    <name type="scientific">Vagococcus fessus</name>
    <dbReference type="NCBI Taxonomy" id="120370"/>
    <lineage>
        <taxon>Bacteria</taxon>
        <taxon>Bacillati</taxon>
        <taxon>Bacillota</taxon>
        <taxon>Bacilli</taxon>
        <taxon>Lactobacillales</taxon>
        <taxon>Enterococcaceae</taxon>
        <taxon>Vagococcus</taxon>
    </lineage>
</organism>
<gene>
    <name evidence="9" type="ORF">CBF31_07580</name>
</gene>
<keyword evidence="10" id="KW-1185">Reference proteome</keyword>
<dbReference type="InterPro" id="IPR055342">
    <property type="entry name" value="MreC_beta-barrel_core"/>
</dbReference>
<evidence type="ECO:0000256" key="1">
    <source>
        <dbReference type="ARBA" id="ARBA00009369"/>
    </source>
</evidence>
<dbReference type="Gene3D" id="2.40.10.340">
    <property type="entry name" value="Rod shape-determining protein MreC, domain 1"/>
    <property type="match status" value="1"/>
</dbReference>
<evidence type="ECO:0000313" key="9">
    <source>
        <dbReference type="EMBL" id="RSU03563.1"/>
    </source>
</evidence>
<feature type="coiled-coil region" evidence="6">
    <location>
        <begin position="82"/>
        <end position="109"/>
    </location>
</feature>
<proteinExistence type="inferred from homology"/>
<keyword evidence="7" id="KW-0472">Membrane</keyword>
<dbReference type="PIRSF" id="PIRSF038471">
    <property type="entry name" value="MreC"/>
    <property type="match status" value="1"/>
</dbReference>
<dbReference type="AlphaFoldDB" id="A0A430A8X7"/>
<keyword evidence="3 5" id="KW-0133">Cell shape</keyword>
<keyword evidence="7" id="KW-1133">Transmembrane helix</keyword>
<dbReference type="Gene3D" id="1.20.5.490">
    <property type="entry name" value="Single helix bin"/>
    <property type="match status" value="1"/>
</dbReference>
<keyword evidence="6" id="KW-0175">Coiled coil</keyword>
<dbReference type="EMBL" id="NGJY01000002">
    <property type="protein sequence ID" value="RSU03563.1"/>
    <property type="molecule type" value="Genomic_DNA"/>
</dbReference>
<dbReference type="OrthoDB" id="9792313at2"/>
<dbReference type="Gene3D" id="2.40.10.350">
    <property type="entry name" value="Rod shape-determining protein MreC, domain 2"/>
    <property type="match status" value="1"/>
</dbReference>
<protein>
    <recommendedName>
        <fullName evidence="2 5">Cell shape-determining protein MreC</fullName>
    </recommendedName>
    <alternativeName>
        <fullName evidence="4 5">Cell shape protein MreC</fullName>
    </alternativeName>
</protein>